<dbReference type="GO" id="GO:0007166">
    <property type="term" value="P:cell surface receptor signaling pathway"/>
    <property type="evidence" value="ECO:0007669"/>
    <property type="project" value="InterPro"/>
</dbReference>
<dbReference type="EMBL" id="JAJJMB010009331">
    <property type="protein sequence ID" value="KAI3914345.1"/>
    <property type="molecule type" value="Genomic_DNA"/>
</dbReference>
<dbReference type="GO" id="GO:0004674">
    <property type="term" value="F:protein serine/threonine kinase activity"/>
    <property type="evidence" value="ECO:0007669"/>
    <property type="project" value="TreeGrafter"/>
</dbReference>
<gene>
    <name evidence="3" type="ORF">MKW98_014952</name>
</gene>
<evidence type="ECO:0000313" key="3">
    <source>
        <dbReference type="EMBL" id="KAI3914345.1"/>
    </source>
</evidence>
<dbReference type="GO" id="GO:0005886">
    <property type="term" value="C:plasma membrane"/>
    <property type="evidence" value="ECO:0007669"/>
    <property type="project" value="TreeGrafter"/>
</dbReference>
<name>A0AAD4SNU2_9MAGN</name>
<dbReference type="PANTHER" id="PTHR27005">
    <property type="entry name" value="WALL-ASSOCIATED RECEPTOR KINASE-LIKE 21"/>
    <property type="match status" value="1"/>
</dbReference>
<evidence type="ECO:0000256" key="2">
    <source>
        <dbReference type="ARBA" id="ARBA00022840"/>
    </source>
</evidence>
<dbReference type="AlphaFoldDB" id="A0AAD4SNU2"/>
<keyword evidence="1" id="KW-0547">Nucleotide-binding</keyword>
<accession>A0AAD4SNU2</accession>
<dbReference type="Proteomes" id="UP001202328">
    <property type="component" value="Unassembled WGS sequence"/>
</dbReference>
<organism evidence="3 4">
    <name type="scientific">Papaver atlanticum</name>
    <dbReference type="NCBI Taxonomy" id="357466"/>
    <lineage>
        <taxon>Eukaryota</taxon>
        <taxon>Viridiplantae</taxon>
        <taxon>Streptophyta</taxon>
        <taxon>Embryophyta</taxon>
        <taxon>Tracheophyta</taxon>
        <taxon>Spermatophyta</taxon>
        <taxon>Magnoliopsida</taxon>
        <taxon>Ranunculales</taxon>
        <taxon>Papaveraceae</taxon>
        <taxon>Papaveroideae</taxon>
        <taxon>Papaver</taxon>
    </lineage>
</organism>
<keyword evidence="2" id="KW-0067">ATP-binding</keyword>
<evidence type="ECO:0000256" key="1">
    <source>
        <dbReference type="ARBA" id="ARBA00022741"/>
    </source>
</evidence>
<keyword evidence="4" id="KW-1185">Reference proteome</keyword>
<sequence length="120" mass="13540">MKTNRLFVILDNNLVRYDNEQISSVHGHQQIQQMAELATKCLRIKGENRPTMKEVAMVLHGLTMITSSQPGVLDEDYMFTNTTKEERMLLSESAKLIYTDSITTTGDSSKGMLALETEGR</sequence>
<comment type="caution">
    <text evidence="3">The sequence shown here is derived from an EMBL/GenBank/DDBJ whole genome shotgun (WGS) entry which is preliminary data.</text>
</comment>
<dbReference type="InterPro" id="IPR045274">
    <property type="entry name" value="WAK-like"/>
</dbReference>
<dbReference type="GO" id="GO:0005524">
    <property type="term" value="F:ATP binding"/>
    <property type="evidence" value="ECO:0007669"/>
    <property type="project" value="UniProtKB-KW"/>
</dbReference>
<reference evidence="3" key="1">
    <citation type="submission" date="2022-04" db="EMBL/GenBank/DDBJ databases">
        <title>A functionally conserved STORR gene fusion in Papaver species that diverged 16.8 million years ago.</title>
        <authorList>
            <person name="Catania T."/>
        </authorList>
    </citation>
    <scope>NUCLEOTIDE SEQUENCE</scope>
    <source>
        <strain evidence="3">S-188037</strain>
    </source>
</reference>
<protein>
    <submittedName>
        <fullName evidence="3">Uncharacterized protein</fullName>
    </submittedName>
</protein>
<evidence type="ECO:0000313" key="4">
    <source>
        <dbReference type="Proteomes" id="UP001202328"/>
    </source>
</evidence>
<dbReference type="PANTHER" id="PTHR27005:SF283">
    <property type="entry name" value="OS02G0633066 PROTEIN"/>
    <property type="match status" value="1"/>
</dbReference>
<proteinExistence type="predicted"/>